<gene>
    <name evidence="1" type="ORF">HK439_13605</name>
</gene>
<evidence type="ECO:0000313" key="1">
    <source>
        <dbReference type="EMBL" id="MBD1547299.1"/>
    </source>
</evidence>
<dbReference type="Pfam" id="PF06906">
    <property type="entry name" value="DUF1272"/>
    <property type="match status" value="1"/>
</dbReference>
<evidence type="ECO:0000313" key="2">
    <source>
        <dbReference type="Proteomes" id="UP000598467"/>
    </source>
</evidence>
<sequence length="82" mass="8957">MLDLRPNCECCDRDLPPEAPDAMICTFECTFCRTCAEQVLKGRCPNCGGNLVARPIRPAEKLLRYPASTKRVLKPEGCAAAG</sequence>
<comment type="caution">
    <text evidence="1">The sequence shown here is derived from an EMBL/GenBank/DDBJ whole genome shotgun (WGS) entry which is preliminary data.</text>
</comment>
<organism evidence="1 2">
    <name type="scientific">Roseibium aggregatum</name>
    <dbReference type="NCBI Taxonomy" id="187304"/>
    <lineage>
        <taxon>Bacteria</taxon>
        <taxon>Pseudomonadati</taxon>
        <taxon>Pseudomonadota</taxon>
        <taxon>Alphaproteobacteria</taxon>
        <taxon>Hyphomicrobiales</taxon>
        <taxon>Stappiaceae</taxon>
        <taxon>Roseibium</taxon>
    </lineage>
</organism>
<dbReference type="RefSeq" id="WP_190292057.1">
    <property type="nucleotide sequence ID" value="NZ_JABFCZ010000014.1"/>
</dbReference>
<reference evidence="1" key="1">
    <citation type="submission" date="2020-05" db="EMBL/GenBank/DDBJ databases">
        <title>Identification of trans-AT polyketide cluster in two marine bacteria, producers of a novel glutaramide-containing polyketide sesbanimide D and analogs.</title>
        <authorList>
            <person name="Kacar D."/>
            <person name="Rodriguez P."/>
            <person name="Canedo L."/>
            <person name="Gonzalez E."/>
            <person name="Galan B."/>
            <person name="De La Calle F."/>
            <person name="Garcia J.L."/>
        </authorList>
    </citation>
    <scope>NUCLEOTIDE SEQUENCE</scope>
    <source>
        <strain evidence="1">PHM038</strain>
    </source>
</reference>
<protein>
    <submittedName>
        <fullName evidence="1">DUF1272 domain-containing protein</fullName>
    </submittedName>
</protein>
<dbReference type="EMBL" id="JABFCZ010000014">
    <property type="protein sequence ID" value="MBD1547299.1"/>
    <property type="molecule type" value="Genomic_DNA"/>
</dbReference>
<dbReference type="InterPro" id="IPR010696">
    <property type="entry name" value="DUF1272"/>
</dbReference>
<dbReference type="Proteomes" id="UP000598467">
    <property type="component" value="Unassembled WGS sequence"/>
</dbReference>
<name>A0A926S9N7_9HYPH</name>
<proteinExistence type="predicted"/>
<dbReference type="AlphaFoldDB" id="A0A926S9N7"/>
<accession>A0A926S9N7</accession>